<accession>A0A9W6PUC8</accession>
<organism evidence="1 2">
    <name type="scientific">Actinomadura rubrobrunea</name>
    <dbReference type="NCBI Taxonomy" id="115335"/>
    <lineage>
        <taxon>Bacteria</taxon>
        <taxon>Bacillati</taxon>
        <taxon>Actinomycetota</taxon>
        <taxon>Actinomycetes</taxon>
        <taxon>Streptosporangiales</taxon>
        <taxon>Thermomonosporaceae</taxon>
        <taxon>Actinomadura</taxon>
    </lineage>
</organism>
<dbReference type="Proteomes" id="UP001165124">
    <property type="component" value="Unassembled WGS sequence"/>
</dbReference>
<dbReference type="RefSeq" id="WP_106259178.1">
    <property type="nucleotide sequence ID" value="NZ_BSRZ01000006.1"/>
</dbReference>
<sequence>MNDRTGEFDHSGPLAALAMNLSARRLAVTTTPRGLRVVNKDVPGCCDDSRYASDTVSCRPRAEDGGTLWFFTSWGEPIAPADQVEDAAMYIHACLSRRPESSS</sequence>
<name>A0A9W6PUC8_9ACTN</name>
<dbReference type="EMBL" id="BSRZ01000006">
    <property type="protein sequence ID" value="GLW64664.1"/>
    <property type="molecule type" value="Genomic_DNA"/>
</dbReference>
<evidence type="ECO:0000313" key="1">
    <source>
        <dbReference type="EMBL" id="GLW64664.1"/>
    </source>
</evidence>
<gene>
    <name evidence="1" type="ORF">Arub01_29080</name>
</gene>
<protein>
    <submittedName>
        <fullName evidence="1">Uncharacterized protein</fullName>
    </submittedName>
</protein>
<reference evidence="1" key="1">
    <citation type="submission" date="2023-02" db="EMBL/GenBank/DDBJ databases">
        <title>Actinomadura rubrobrunea NBRC 14622.</title>
        <authorList>
            <person name="Ichikawa N."/>
            <person name="Sato H."/>
            <person name="Tonouchi N."/>
        </authorList>
    </citation>
    <scope>NUCLEOTIDE SEQUENCE</scope>
    <source>
        <strain evidence="1">NBRC 14622</strain>
    </source>
</reference>
<evidence type="ECO:0000313" key="2">
    <source>
        <dbReference type="Proteomes" id="UP001165124"/>
    </source>
</evidence>
<dbReference type="AlphaFoldDB" id="A0A9W6PUC8"/>
<proteinExistence type="predicted"/>
<keyword evidence="2" id="KW-1185">Reference proteome</keyword>
<comment type="caution">
    <text evidence="1">The sequence shown here is derived from an EMBL/GenBank/DDBJ whole genome shotgun (WGS) entry which is preliminary data.</text>
</comment>